<dbReference type="Proteomes" id="UP000315343">
    <property type="component" value="Unassembled WGS sequence"/>
</dbReference>
<dbReference type="RefSeq" id="WP_145082779.1">
    <property type="nucleotide sequence ID" value="NZ_VLKH01000004.1"/>
</dbReference>
<name>A0A562JBW9_9FIRM</name>
<feature type="transmembrane region" description="Helical" evidence="1">
    <location>
        <begin position="87"/>
        <end position="103"/>
    </location>
</feature>
<comment type="caution">
    <text evidence="2">The sequence shown here is derived from an EMBL/GenBank/DDBJ whole genome shotgun (WGS) entry which is preliminary data.</text>
</comment>
<feature type="transmembrane region" description="Helical" evidence="1">
    <location>
        <begin position="196"/>
        <end position="215"/>
    </location>
</feature>
<reference evidence="2 3" key="1">
    <citation type="submission" date="2019-07" db="EMBL/GenBank/DDBJ databases">
        <title>Genomic Encyclopedia of Type Strains, Phase I: the one thousand microbial genomes (KMG-I) project.</title>
        <authorList>
            <person name="Kyrpides N."/>
        </authorList>
    </citation>
    <scope>NUCLEOTIDE SEQUENCE [LARGE SCALE GENOMIC DNA]</scope>
    <source>
        <strain evidence="2 3">DSM 13558</strain>
    </source>
</reference>
<dbReference type="OrthoDB" id="9781069at2"/>
<protein>
    <submittedName>
        <fullName evidence="2">TraX protein</fullName>
    </submittedName>
</protein>
<dbReference type="Pfam" id="PF05857">
    <property type="entry name" value="TraX"/>
    <property type="match status" value="1"/>
</dbReference>
<dbReference type="EMBL" id="VLKH01000004">
    <property type="protein sequence ID" value="TWH80702.1"/>
    <property type="molecule type" value="Genomic_DNA"/>
</dbReference>
<keyword evidence="3" id="KW-1185">Reference proteome</keyword>
<accession>A0A562JBW9</accession>
<evidence type="ECO:0000256" key="1">
    <source>
        <dbReference type="SAM" id="Phobius"/>
    </source>
</evidence>
<feature type="transmembrane region" description="Helical" evidence="1">
    <location>
        <begin position="32"/>
        <end position="50"/>
    </location>
</feature>
<evidence type="ECO:0000313" key="3">
    <source>
        <dbReference type="Proteomes" id="UP000315343"/>
    </source>
</evidence>
<dbReference type="AlphaFoldDB" id="A0A562JBW9"/>
<feature type="transmembrane region" description="Helical" evidence="1">
    <location>
        <begin position="156"/>
        <end position="184"/>
    </location>
</feature>
<proteinExistence type="predicted"/>
<feature type="transmembrane region" description="Helical" evidence="1">
    <location>
        <begin position="115"/>
        <end position="144"/>
    </location>
</feature>
<keyword evidence="1" id="KW-0472">Membrane</keyword>
<sequence>MNVLFLKAVALATMIIDHYGAIFHSGENIYRIIGRIAFPVYCFLLVEGYFHTSNVKKYGKRLLLFAFISEIPFDLAFYGNVGFAHQNIFFTLFIGLSAIYFLEKKDQKYNFDKRSLVIAAAGILAMVLSVDYSIMGVIYILSFYFTRNFSKKRQLLYMAVIMLFTNLMSSPLQQFSLLALPFIYFYNGEPGLKNKFLQIMFYAAYPLHLLLFYLLNK</sequence>
<dbReference type="InterPro" id="IPR008875">
    <property type="entry name" value="TraX"/>
</dbReference>
<gene>
    <name evidence="2" type="ORF">LY60_01964</name>
</gene>
<evidence type="ECO:0000313" key="2">
    <source>
        <dbReference type="EMBL" id="TWH80702.1"/>
    </source>
</evidence>
<keyword evidence="1" id="KW-1133">Transmembrane helix</keyword>
<keyword evidence="1" id="KW-0812">Transmembrane</keyword>
<organism evidence="2 3">
    <name type="scientific">Sedimentibacter saalensis</name>
    <dbReference type="NCBI Taxonomy" id="130788"/>
    <lineage>
        <taxon>Bacteria</taxon>
        <taxon>Bacillati</taxon>
        <taxon>Bacillota</taxon>
        <taxon>Tissierellia</taxon>
        <taxon>Sedimentibacter</taxon>
    </lineage>
</organism>